<organism evidence="2 3">
    <name type="scientific">Thioalkalivibrio denitrificans</name>
    <dbReference type="NCBI Taxonomy" id="108003"/>
    <lineage>
        <taxon>Bacteria</taxon>
        <taxon>Pseudomonadati</taxon>
        <taxon>Pseudomonadota</taxon>
        <taxon>Gammaproteobacteria</taxon>
        <taxon>Chromatiales</taxon>
        <taxon>Ectothiorhodospiraceae</taxon>
        <taxon>Thioalkalivibrio</taxon>
    </lineage>
</organism>
<dbReference type="AlphaFoldDB" id="A0A1V3NE81"/>
<protein>
    <recommendedName>
        <fullName evidence="4">Ribosomal protein L7/L12 C-terminal domain-containing protein</fullName>
    </recommendedName>
</protein>
<dbReference type="STRING" id="108003.B1C78_11885"/>
<name>A0A1V3NE81_9GAMM</name>
<dbReference type="Proteomes" id="UP000189462">
    <property type="component" value="Unassembled WGS sequence"/>
</dbReference>
<evidence type="ECO:0000256" key="1">
    <source>
        <dbReference type="SAM" id="MobiDB-lite"/>
    </source>
</evidence>
<evidence type="ECO:0000313" key="3">
    <source>
        <dbReference type="Proteomes" id="UP000189462"/>
    </source>
</evidence>
<sequence>MPEADYQVMLTGEPAADVPAPQARAALARLFKLSEERVNALIAEAPVVIKRGLDEATARKYQVALQQAGWQAQIGTPDAPAAGGPPTSRSGAADAAVPIQATLAPVGSLMAEPRDVPPLEVDLSGLTLAEPGARIGEPREAASPDVDVSGLTLAPPGARLDDDAQ</sequence>
<feature type="compositionally biased region" description="Low complexity" evidence="1">
    <location>
        <begin position="75"/>
        <end position="87"/>
    </location>
</feature>
<feature type="region of interest" description="Disordered" evidence="1">
    <location>
        <begin position="131"/>
        <end position="165"/>
    </location>
</feature>
<keyword evidence="3" id="KW-1185">Reference proteome</keyword>
<gene>
    <name evidence="2" type="ORF">B1C78_11885</name>
</gene>
<feature type="region of interest" description="Disordered" evidence="1">
    <location>
        <begin position="74"/>
        <end position="96"/>
    </location>
</feature>
<evidence type="ECO:0000313" key="2">
    <source>
        <dbReference type="EMBL" id="OOG23253.1"/>
    </source>
</evidence>
<dbReference type="RefSeq" id="WP_077279376.1">
    <property type="nucleotide sequence ID" value="NZ_MVBK01000070.1"/>
</dbReference>
<dbReference type="EMBL" id="MVBK01000070">
    <property type="protein sequence ID" value="OOG23253.1"/>
    <property type="molecule type" value="Genomic_DNA"/>
</dbReference>
<dbReference type="OrthoDB" id="6402943at2"/>
<proteinExistence type="predicted"/>
<evidence type="ECO:0008006" key="4">
    <source>
        <dbReference type="Google" id="ProtNLM"/>
    </source>
</evidence>
<reference evidence="2 3" key="1">
    <citation type="submission" date="2017-02" db="EMBL/GenBank/DDBJ databases">
        <title>Genomic diversity within the haloalkaliphilic genus Thioalkalivibrio.</title>
        <authorList>
            <person name="Ahn A.-C."/>
            <person name="Meier-Kolthoff J."/>
            <person name="Overmars L."/>
            <person name="Richter M."/>
            <person name="Woyke T."/>
            <person name="Sorokin D.Y."/>
            <person name="Muyzer G."/>
        </authorList>
    </citation>
    <scope>NUCLEOTIDE SEQUENCE [LARGE SCALE GENOMIC DNA]</scope>
    <source>
        <strain evidence="2 3">ALJD</strain>
    </source>
</reference>
<accession>A0A1V3NE81</accession>
<comment type="caution">
    <text evidence="2">The sequence shown here is derived from an EMBL/GenBank/DDBJ whole genome shotgun (WGS) entry which is preliminary data.</text>
</comment>